<reference evidence="2 5" key="1">
    <citation type="submission" date="2016-10" db="EMBL/GenBank/DDBJ databases">
        <authorList>
            <person name="de Groot N.N."/>
        </authorList>
    </citation>
    <scope>NUCLEOTIDE SEQUENCE [LARGE SCALE GENOMIC DNA]</scope>
    <source>
        <strain evidence="5">BP1-145</strain>
        <strain evidence="2">BP1-148</strain>
    </source>
</reference>
<dbReference type="SUPFAM" id="SSF47413">
    <property type="entry name" value="lambda repressor-like DNA-binding domains"/>
    <property type="match status" value="1"/>
</dbReference>
<sequence length="115" mass="13143">MDDIYMLTDVALLTKIGEKLKSIRLRQDITQKSLSIAANVSLSTIKKIEKGEIRSFDSLVRLLRTLGKLDVLQPLVEEDQLSPSEYYQLVQSTKAHQRKRAAGQININNKEESEW</sequence>
<gene>
    <name evidence="3" type="ORF">SAMN04487900_1233</name>
    <name evidence="2" type="ORF">SAMN04487901_101151</name>
</gene>
<dbReference type="Proteomes" id="UP000199134">
    <property type="component" value="Unassembled WGS sequence"/>
</dbReference>
<reference evidence="3 4" key="2">
    <citation type="submission" date="2016-10" db="EMBL/GenBank/DDBJ databases">
        <authorList>
            <person name="Varghese N."/>
            <person name="Submissions S."/>
        </authorList>
    </citation>
    <scope>NUCLEOTIDE SEQUENCE</scope>
    <source>
        <strain evidence="3">BP1-145</strain>
        <strain evidence="4">BP1-148</strain>
    </source>
</reference>
<evidence type="ECO:0000313" key="3">
    <source>
        <dbReference type="EMBL" id="SDO50264.1"/>
    </source>
</evidence>
<dbReference type="RefSeq" id="WP_091813639.1">
    <property type="nucleotide sequence ID" value="NZ_FNCQ01000001.1"/>
</dbReference>
<evidence type="ECO:0000313" key="4">
    <source>
        <dbReference type="Proteomes" id="UP000198779"/>
    </source>
</evidence>
<dbReference type="STRING" id="645274.SAMN04487901_101151"/>
<proteinExistence type="predicted"/>
<dbReference type="CDD" id="cd00093">
    <property type="entry name" value="HTH_XRE"/>
    <property type="match status" value="1"/>
</dbReference>
<evidence type="ECO:0000313" key="2">
    <source>
        <dbReference type="EMBL" id="SDG16274.1"/>
    </source>
</evidence>
<evidence type="ECO:0000313" key="5">
    <source>
        <dbReference type="Proteomes" id="UP000199134"/>
    </source>
</evidence>
<dbReference type="EMBL" id="FNIW01000023">
    <property type="protein sequence ID" value="SDO50264.1"/>
    <property type="molecule type" value="Genomic_DNA"/>
</dbReference>
<dbReference type="EMBL" id="FNCQ01000001">
    <property type="protein sequence ID" value="SDG16274.1"/>
    <property type="molecule type" value="Genomic_DNA"/>
</dbReference>
<dbReference type="Proteomes" id="UP000198779">
    <property type="component" value="Unassembled WGS sequence"/>
</dbReference>
<dbReference type="GO" id="GO:0003677">
    <property type="term" value="F:DNA binding"/>
    <property type="evidence" value="ECO:0007669"/>
    <property type="project" value="InterPro"/>
</dbReference>
<dbReference type="SMART" id="SM00530">
    <property type="entry name" value="HTH_XRE"/>
    <property type="match status" value="1"/>
</dbReference>
<accession>A0A1H0K2Z5</accession>
<evidence type="ECO:0000259" key="1">
    <source>
        <dbReference type="PROSITE" id="PS50943"/>
    </source>
</evidence>
<dbReference type="AlphaFoldDB" id="A0A1H0K2Z5"/>
<name>A0A1H0K2Z5_9BACT</name>
<protein>
    <submittedName>
        <fullName evidence="3">Helix-turn-helix</fullName>
    </submittedName>
</protein>
<dbReference type="InterPro" id="IPR001387">
    <property type="entry name" value="Cro/C1-type_HTH"/>
</dbReference>
<dbReference type="InterPro" id="IPR010982">
    <property type="entry name" value="Lambda_DNA-bd_dom_sf"/>
</dbReference>
<keyword evidence="4" id="KW-1185">Reference proteome</keyword>
<organism evidence="3 5">
    <name type="scientific">Prevotella communis</name>
    <dbReference type="NCBI Taxonomy" id="2913614"/>
    <lineage>
        <taxon>Bacteria</taxon>
        <taxon>Pseudomonadati</taxon>
        <taxon>Bacteroidota</taxon>
        <taxon>Bacteroidia</taxon>
        <taxon>Bacteroidales</taxon>
        <taxon>Prevotellaceae</taxon>
        <taxon>Prevotella</taxon>
    </lineage>
</organism>
<accession>A0A1G7S004</accession>
<dbReference type="PROSITE" id="PS50943">
    <property type="entry name" value="HTH_CROC1"/>
    <property type="match status" value="1"/>
</dbReference>
<feature type="domain" description="HTH cro/C1-type" evidence="1">
    <location>
        <begin position="20"/>
        <end position="72"/>
    </location>
</feature>
<dbReference type="OrthoDB" id="1092940at2"/>
<dbReference type="Gene3D" id="1.10.260.40">
    <property type="entry name" value="lambda repressor-like DNA-binding domains"/>
    <property type="match status" value="1"/>
</dbReference>
<dbReference type="Pfam" id="PF01381">
    <property type="entry name" value="HTH_3"/>
    <property type="match status" value="1"/>
</dbReference>